<accession>A0A0F9LFD6</accession>
<reference evidence="1" key="1">
    <citation type="journal article" date="2015" name="Nature">
        <title>Complex archaea that bridge the gap between prokaryotes and eukaryotes.</title>
        <authorList>
            <person name="Spang A."/>
            <person name="Saw J.H."/>
            <person name="Jorgensen S.L."/>
            <person name="Zaremba-Niedzwiedzka K."/>
            <person name="Martijn J."/>
            <person name="Lind A.E."/>
            <person name="van Eijk R."/>
            <person name="Schleper C."/>
            <person name="Guy L."/>
            <person name="Ettema T.J."/>
        </authorList>
    </citation>
    <scope>NUCLEOTIDE SEQUENCE</scope>
</reference>
<gene>
    <name evidence="1" type="ORF">LCGC14_1517240</name>
</gene>
<evidence type="ECO:0000313" key="1">
    <source>
        <dbReference type="EMBL" id="KKM62870.1"/>
    </source>
</evidence>
<feature type="non-terminal residue" evidence="1">
    <location>
        <position position="1"/>
    </location>
</feature>
<protein>
    <submittedName>
        <fullName evidence="1">Uncharacterized protein</fullName>
    </submittedName>
</protein>
<organism evidence="1">
    <name type="scientific">marine sediment metagenome</name>
    <dbReference type="NCBI Taxonomy" id="412755"/>
    <lineage>
        <taxon>unclassified sequences</taxon>
        <taxon>metagenomes</taxon>
        <taxon>ecological metagenomes</taxon>
    </lineage>
</organism>
<proteinExistence type="predicted"/>
<comment type="caution">
    <text evidence="1">The sequence shown here is derived from an EMBL/GenBank/DDBJ whole genome shotgun (WGS) entry which is preliminary data.</text>
</comment>
<dbReference type="EMBL" id="LAZR01011210">
    <property type="protein sequence ID" value="KKM62870.1"/>
    <property type="molecule type" value="Genomic_DNA"/>
</dbReference>
<name>A0A0F9LFD6_9ZZZZ</name>
<sequence>PEYHDAKFAHDSISWLKFTPINELTTFEINQVASGGTPSWVTLTESNNEISVDKQTGRVQIINNFYE</sequence>
<dbReference type="AlphaFoldDB" id="A0A0F9LFD6"/>